<name>A0A0A9B7B7_ARUDO</name>
<reference evidence="2" key="1">
    <citation type="submission" date="2014-09" db="EMBL/GenBank/DDBJ databases">
        <authorList>
            <person name="Magalhaes I.L.F."/>
            <person name="Oliveira U."/>
            <person name="Santos F.R."/>
            <person name="Vidigal T.H.D.A."/>
            <person name="Brescovit A.D."/>
            <person name="Santos A.J."/>
        </authorList>
    </citation>
    <scope>NUCLEOTIDE SEQUENCE</scope>
    <source>
        <tissue evidence="2">Shoot tissue taken approximately 20 cm above the soil surface</tissue>
    </source>
</reference>
<accession>A0A0A9B7B7</accession>
<proteinExistence type="predicted"/>
<feature type="compositionally biased region" description="Low complexity" evidence="1">
    <location>
        <begin position="16"/>
        <end position="28"/>
    </location>
</feature>
<protein>
    <submittedName>
        <fullName evidence="2">Uncharacterized protein</fullName>
    </submittedName>
</protein>
<reference evidence="2" key="2">
    <citation type="journal article" date="2015" name="Data Brief">
        <title>Shoot transcriptome of the giant reed, Arundo donax.</title>
        <authorList>
            <person name="Barrero R.A."/>
            <person name="Guerrero F.D."/>
            <person name="Moolhuijzen P."/>
            <person name="Goolsby J.A."/>
            <person name="Tidwell J."/>
            <person name="Bellgard S.E."/>
            <person name="Bellgard M.I."/>
        </authorList>
    </citation>
    <scope>NUCLEOTIDE SEQUENCE</scope>
    <source>
        <tissue evidence="2">Shoot tissue taken approximately 20 cm above the soil surface</tissue>
    </source>
</reference>
<organism evidence="2">
    <name type="scientific">Arundo donax</name>
    <name type="common">Giant reed</name>
    <name type="synonym">Donax arundinaceus</name>
    <dbReference type="NCBI Taxonomy" id="35708"/>
    <lineage>
        <taxon>Eukaryota</taxon>
        <taxon>Viridiplantae</taxon>
        <taxon>Streptophyta</taxon>
        <taxon>Embryophyta</taxon>
        <taxon>Tracheophyta</taxon>
        <taxon>Spermatophyta</taxon>
        <taxon>Magnoliopsida</taxon>
        <taxon>Liliopsida</taxon>
        <taxon>Poales</taxon>
        <taxon>Poaceae</taxon>
        <taxon>PACMAD clade</taxon>
        <taxon>Arundinoideae</taxon>
        <taxon>Arundineae</taxon>
        <taxon>Arundo</taxon>
    </lineage>
</organism>
<dbReference type="EMBL" id="GBRH01239857">
    <property type="protein sequence ID" value="JAD58038.1"/>
    <property type="molecule type" value="Transcribed_RNA"/>
</dbReference>
<sequence length="96" mass="10040">MLDGWGASRKARRGGAESASGTSSEASEVSYGGAAVVLAAPATGGPPPFEYERKPAVAPQQTQLSAIESWLFDDDSNFHHVQSGSLLDVVALDYPF</sequence>
<dbReference type="AlphaFoldDB" id="A0A0A9B7B7"/>
<evidence type="ECO:0000313" key="2">
    <source>
        <dbReference type="EMBL" id="JAD58038.1"/>
    </source>
</evidence>
<evidence type="ECO:0000256" key="1">
    <source>
        <dbReference type="SAM" id="MobiDB-lite"/>
    </source>
</evidence>
<feature type="region of interest" description="Disordered" evidence="1">
    <location>
        <begin position="1"/>
        <end position="28"/>
    </location>
</feature>